<evidence type="ECO:0000259" key="1">
    <source>
        <dbReference type="SMART" id="SM00343"/>
    </source>
</evidence>
<organism evidence="2 3">
    <name type="scientific">Sparus aurata</name>
    <name type="common">Gilthead sea bream</name>
    <dbReference type="NCBI Taxonomy" id="8175"/>
    <lineage>
        <taxon>Eukaryota</taxon>
        <taxon>Metazoa</taxon>
        <taxon>Chordata</taxon>
        <taxon>Craniata</taxon>
        <taxon>Vertebrata</taxon>
        <taxon>Euteleostomi</taxon>
        <taxon>Actinopterygii</taxon>
        <taxon>Neopterygii</taxon>
        <taxon>Teleostei</taxon>
        <taxon>Neoteleostei</taxon>
        <taxon>Acanthomorphata</taxon>
        <taxon>Eupercaria</taxon>
        <taxon>Spariformes</taxon>
        <taxon>Sparidae</taxon>
        <taxon>Sparus</taxon>
    </lineage>
</organism>
<dbReference type="GO" id="GO:0003723">
    <property type="term" value="F:RNA binding"/>
    <property type="evidence" value="ECO:0007669"/>
    <property type="project" value="InterPro"/>
</dbReference>
<dbReference type="PANTHER" id="PTHR22639:SF3">
    <property type="entry name" value="ZINC FINGER CCHC DOMAIN-CONTAINING PROTEIN 3"/>
    <property type="match status" value="1"/>
</dbReference>
<dbReference type="Pfam" id="PF00098">
    <property type="entry name" value="zf-CCHC"/>
    <property type="match status" value="1"/>
</dbReference>
<dbReference type="Ensembl" id="ENSSAUT00010064343.1">
    <property type="protein sequence ID" value="ENSSAUP00010061369.1"/>
    <property type="gene ID" value="ENSSAUG00010024799.1"/>
</dbReference>
<evidence type="ECO:0000313" key="2">
    <source>
        <dbReference type="Ensembl" id="ENSSAUP00010061369.1"/>
    </source>
</evidence>
<reference evidence="2" key="2">
    <citation type="submission" date="2025-08" db="UniProtKB">
        <authorList>
            <consortium name="Ensembl"/>
        </authorList>
    </citation>
    <scope>IDENTIFICATION</scope>
</reference>
<dbReference type="Proteomes" id="UP000472265">
    <property type="component" value="Chromosome 24"/>
</dbReference>
<dbReference type="Gene3D" id="4.10.60.10">
    <property type="entry name" value="Zinc finger, CCHC-type"/>
    <property type="match status" value="1"/>
</dbReference>
<reference evidence="2" key="3">
    <citation type="submission" date="2025-09" db="UniProtKB">
        <authorList>
            <consortium name="Ensembl"/>
        </authorList>
    </citation>
    <scope>IDENTIFICATION</scope>
</reference>
<accession>A0A671YFU1</accession>
<feature type="domain" description="CCHC-type" evidence="1">
    <location>
        <begin position="42"/>
        <end position="58"/>
    </location>
</feature>
<name>A0A671YFU1_SPAAU</name>
<dbReference type="GO" id="GO:0002218">
    <property type="term" value="P:activation of innate immune response"/>
    <property type="evidence" value="ECO:0007669"/>
    <property type="project" value="InterPro"/>
</dbReference>
<keyword evidence="3" id="KW-1185">Reference proteome</keyword>
<dbReference type="GO" id="GO:0003690">
    <property type="term" value="F:double-stranded DNA binding"/>
    <property type="evidence" value="ECO:0007669"/>
    <property type="project" value="InterPro"/>
</dbReference>
<dbReference type="OMA" id="GHATISC"/>
<dbReference type="InterPro" id="IPR042509">
    <property type="entry name" value="ZCCHC3"/>
</dbReference>
<sequence>EMWSGCVRCGNAGRQGVLQHLPNTIQLGAFRGSVFYPGQSKECRKCGSLDHLAAACTMDICRNCKASDHTTAQCPTPVKCNFCSSANHSFKDCPQAHSNRVKLLICLLISEQPTCDVDICSQSGNSIQSHPPDFHRSG</sequence>
<dbReference type="InParanoid" id="A0A671YFU1"/>
<dbReference type="GeneTree" id="ENSGT00530000063983"/>
<feature type="domain" description="CCHC-type" evidence="1">
    <location>
        <begin position="79"/>
        <end position="95"/>
    </location>
</feature>
<dbReference type="AlphaFoldDB" id="A0A671YFU1"/>
<dbReference type="InterPro" id="IPR036875">
    <property type="entry name" value="Znf_CCHC_sf"/>
</dbReference>
<dbReference type="PANTHER" id="PTHR22639">
    <property type="entry name" value="GAG-RELATED PROTEIN"/>
    <property type="match status" value="1"/>
</dbReference>
<protein>
    <recommendedName>
        <fullName evidence="1">CCHC-type domain-containing protein</fullName>
    </recommendedName>
</protein>
<dbReference type="InterPro" id="IPR001878">
    <property type="entry name" value="Znf_CCHC"/>
</dbReference>
<evidence type="ECO:0000313" key="3">
    <source>
        <dbReference type="Proteomes" id="UP000472265"/>
    </source>
</evidence>
<feature type="domain" description="CCHC-type" evidence="1">
    <location>
        <begin position="60"/>
        <end position="76"/>
    </location>
</feature>
<reference evidence="2" key="1">
    <citation type="submission" date="2021-04" db="EMBL/GenBank/DDBJ databases">
        <authorList>
            <consortium name="Wellcome Sanger Institute Data Sharing"/>
        </authorList>
    </citation>
    <scope>NUCLEOTIDE SEQUENCE [LARGE SCALE GENOMIC DNA]</scope>
</reference>
<dbReference type="SMART" id="SM00343">
    <property type="entry name" value="ZnF_C2HC"/>
    <property type="match status" value="3"/>
</dbReference>
<dbReference type="SUPFAM" id="SSF57756">
    <property type="entry name" value="Retrovirus zinc finger-like domains"/>
    <property type="match status" value="1"/>
</dbReference>
<proteinExistence type="predicted"/>
<dbReference type="GO" id="GO:0008270">
    <property type="term" value="F:zinc ion binding"/>
    <property type="evidence" value="ECO:0007669"/>
    <property type="project" value="InterPro"/>
</dbReference>